<dbReference type="GO" id="GO:0006465">
    <property type="term" value="P:signal peptide processing"/>
    <property type="evidence" value="ECO:0007669"/>
    <property type="project" value="InterPro"/>
</dbReference>
<feature type="transmembrane region" description="Helical" evidence="7">
    <location>
        <begin position="32"/>
        <end position="50"/>
    </location>
</feature>
<dbReference type="Proteomes" id="UP000653305">
    <property type="component" value="Unassembled WGS sequence"/>
</dbReference>
<dbReference type="GO" id="GO:0005787">
    <property type="term" value="C:signal peptidase complex"/>
    <property type="evidence" value="ECO:0007669"/>
    <property type="project" value="InterPro"/>
</dbReference>
<keyword evidence="4" id="KW-0256">Endoplasmic reticulum</keyword>
<comment type="similarity">
    <text evidence="2">Belongs to the SPCS1 family.</text>
</comment>
<feature type="transmembrane region" description="Helical" evidence="7">
    <location>
        <begin position="6"/>
        <end position="25"/>
    </location>
</feature>
<dbReference type="InterPro" id="IPR039955">
    <property type="entry name" value="DTM1"/>
</dbReference>
<comment type="caution">
    <text evidence="8">The sequence shown here is derived from an EMBL/GenBank/DDBJ whole genome shotgun (WGS) entry which is preliminary data.</text>
</comment>
<dbReference type="InterPro" id="IPR009542">
    <property type="entry name" value="Spc1/SPCS1"/>
</dbReference>
<feature type="transmembrane region" description="Helical" evidence="7">
    <location>
        <begin position="82"/>
        <end position="101"/>
    </location>
</feature>
<dbReference type="Pfam" id="PF06645">
    <property type="entry name" value="SPC12"/>
    <property type="match status" value="1"/>
</dbReference>
<evidence type="ECO:0000313" key="9">
    <source>
        <dbReference type="Proteomes" id="UP000653305"/>
    </source>
</evidence>
<dbReference type="EMBL" id="BMAC01000459">
    <property type="protein sequence ID" value="GFP96874.1"/>
    <property type="molecule type" value="Genomic_DNA"/>
</dbReference>
<evidence type="ECO:0000256" key="7">
    <source>
        <dbReference type="SAM" id="Phobius"/>
    </source>
</evidence>
<evidence type="ECO:0000313" key="8">
    <source>
        <dbReference type="EMBL" id="GFP96874.1"/>
    </source>
</evidence>
<dbReference type="PANTHER" id="PTHR38354:SF2">
    <property type="entry name" value="SIGNAL PEPTIDASE COMPLEX-LIKE PROTEIN DTM1"/>
    <property type="match status" value="1"/>
</dbReference>
<keyword evidence="5 7" id="KW-1133">Transmembrane helix</keyword>
<comment type="subcellular location">
    <subcellularLocation>
        <location evidence="1">Endoplasmic reticulum membrane</location>
        <topology evidence="1">Multi-pass membrane protein</topology>
    </subcellularLocation>
</comment>
<dbReference type="GO" id="GO:0048658">
    <property type="term" value="P:anther wall tapetum development"/>
    <property type="evidence" value="ECO:0007669"/>
    <property type="project" value="InterPro"/>
</dbReference>
<dbReference type="PANTHER" id="PTHR38354">
    <property type="entry name" value="SIGNAL PEPTIDASE COMPLEX-LIKE PROTEIN DTM1"/>
    <property type="match status" value="1"/>
</dbReference>
<reference evidence="8" key="1">
    <citation type="submission" date="2020-07" db="EMBL/GenBank/DDBJ databases">
        <title>Ethylene signaling mediates host invasion by parasitic plants.</title>
        <authorList>
            <person name="Yoshida S."/>
        </authorList>
    </citation>
    <scope>NUCLEOTIDE SEQUENCE</scope>
    <source>
        <strain evidence="8">Okayama</strain>
    </source>
</reference>
<evidence type="ECO:0000256" key="5">
    <source>
        <dbReference type="ARBA" id="ARBA00022989"/>
    </source>
</evidence>
<keyword evidence="6 7" id="KW-0472">Membrane</keyword>
<evidence type="ECO:0008006" key="10">
    <source>
        <dbReference type="Google" id="ProtNLM"/>
    </source>
</evidence>
<evidence type="ECO:0000256" key="1">
    <source>
        <dbReference type="ARBA" id="ARBA00004477"/>
    </source>
</evidence>
<keyword evidence="9" id="KW-1185">Reference proteome</keyword>
<name>A0A830CKW0_9LAMI</name>
<protein>
    <recommendedName>
        <fullName evidence="10">Microsomal signal peptidase 12 kDa subunit</fullName>
    </recommendedName>
</protein>
<evidence type="ECO:0000256" key="4">
    <source>
        <dbReference type="ARBA" id="ARBA00022824"/>
    </source>
</evidence>
<proteinExistence type="inferred from homology"/>
<evidence type="ECO:0000256" key="2">
    <source>
        <dbReference type="ARBA" id="ARBA00005245"/>
    </source>
</evidence>
<evidence type="ECO:0000256" key="3">
    <source>
        <dbReference type="ARBA" id="ARBA00022692"/>
    </source>
</evidence>
<keyword evidence="3 7" id="KW-0812">Transmembrane</keyword>
<dbReference type="AlphaFoldDB" id="A0A830CKW0"/>
<evidence type="ECO:0000256" key="6">
    <source>
        <dbReference type="ARBA" id="ARBA00023136"/>
    </source>
</evidence>
<gene>
    <name evidence="8" type="ORF">PHJA_001831500</name>
</gene>
<organism evidence="8 9">
    <name type="scientific">Phtheirospermum japonicum</name>
    <dbReference type="NCBI Taxonomy" id="374723"/>
    <lineage>
        <taxon>Eukaryota</taxon>
        <taxon>Viridiplantae</taxon>
        <taxon>Streptophyta</taxon>
        <taxon>Embryophyta</taxon>
        <taxon>Tracheophyta</taxon>
        <taxon>Spermatophyta</taxon>
        <taxon>Magnoliopsida</taxon>
        <taxon>eudicotyledons</taxon>
        <taxon>Gunneridae</taxon>
        <taxon>Pentapetalae</taxon>
        <taxon>asterids</taxon>
        <taxon>lamiids</taxon>
        <taxon>Lamiales</taxon>
        <taxon>Orobanchaceae</taxon>
        <taxon>Orobanchaceae incertae sedis</taxon>
        <taxon>Phtheirospermum</taxon>
    </lineage>
</organism>
<sequence length="106" mass="12013">MGNEVAFRTSLVSLAAIVALTGLYTQSVRKMAGTYLFGMLAIGGLALPDWKFFDRPVSQWCTVVDIGDRPSRSAPESRLKLYPVRLVIYTTVYGLGFYHWFNFIRR</sequence>
<dbReference type="OrthoDB" id="1861824at2759"/>
<accession>A0A830CKW0</accession>